<proteinExistence type="predicted"/>
<dbReference type="Proteomes" id="UP001595693">
    <property type="component" value="Unassembled WGS sequence"/>
</dbReference>
<accession>A0ABV8D3I1</accession>
<name>A0ABV8D3I1_9BURK</name>
<organism evidence="1 2">
    <name type="scientific">Acidovorax facilis</name>
    <dbReference type="NCBI Taxonomy" id="12917"/>
    <lineage>
        <taxon>Bacteria</taxon>
        <taxon>Pseudomonadati</taxon>
        <taxon>Pseudomonadota</taxon>
        <taxon>Betaproteobacteria</taxon>
        <taxon>Burkholderiales</taxon>
        <taxon>Comamonadaceae</taxon>
        <taxon>Acidovorax</taxon>
    </lineage>
</organism>
<evidence type="ECO:0000313" key="2">
    <source>
        <dbReference type="Proteomes" id="UP001595693"/>
    </source>
</evidence>
<sequence length="225" mass="24497">MDFSAWDWTNTFRIHDAACLIAGVMPLSKRFPTSEELPPQARPILIALGGAYYEWFFQTKNPERPRTVVLEGLPNDDGTLPTFPVPGVLAGELVSRAALHSYITATGRKSAYSFGPIDSTEVAAQHQPAAAPARPRAHNRAASDASNWKAKAQSRAAEIITHQKAKDLYPSQQHIADQIAREFRDAGVVGADGKPLTGAYIKRHALQGITSDVGKRLSTSNRRGK</sequence>
<evidence type="ECO:0000313" key="1">
    <source>
        <dbReference type="EMBL" id="MFC3933093.1"/>
    </source>
</evidence>
<keyword evidence="2" id="KW-1185">Reference proteome</keyword>
<dbReference type="EMBL" id="JBHSAJ010000001">
    <property type="protein sequence ID" value="MFC3933093.1"/>
    <property type="molecule type" value="Genomic_DNA"/>
</dbReference>
<reference evidence="2" key="1">
    <citation type="journal article" date="2019" name="Int. J. Syst. Evol. Microbiol.">
        <title>The Global Catalogue of Microorganisms (GCM) 10K type strain sequencing project: providing services to taxonomists for standard genome sequencing and annotation.</title>
        <authorList>
            <consortium name="The Broad Institute Genomics Platform"/>
            <consortium name="The Broad Institute Genome Sequencing Center for Infectious Disease"/>
            <person name="Wu L."/>
            <person name="Ma J."/>
        </authorList>
    </citation>
    <scope>NUCLEOTIDE SEQUENCE [LARGE SCALE GENOMIC DNA]</scope>
    <source>
        <strain evidence="2">CCUG 2113</strain>
    </source>
</reference>
<protein>
    <submittedName>
        <fullName evidence="1">Uncharacterized protein</fullName>
    </submittedName>
</protein>
<dbReference type="RefSeq" id="WP_156358892.1">
    <property type="nucleotide sequence ID" value="NZ_JAMXAX010000007.1"/>
</dbReference>
<comment type="caution">
    <text evidence="1">The sequence shown here is derived from an EMBL/GenBank/DDBJ whole genome shotgun (WGS) entry which is preliminary data.</text>
</comment>
<gene>
    <name evidence="1" type="ORF">ACFOW3_00470</name>
</gene>